<evidence type="ECO:0000313" key="4">
    <source>
        <dbReference type="EMBL" id="GAA5815593.1"/>
    </source>
</evidence>
<feature type="compositionally biased region" description="Low complexity" evidence="2">
    <location>
        <begin position="131"/>
        <end position="141"/>
    </location>
</feature>
<keyword evidence="1" id="KW-0175">Coiled coil</keyword>
<name>A0ABP9Z8Z1_9FUNG</name>
<feature type="region of interest" description="Disordered" evidence="2">
    <location>
        <begin position="130"/>
        <end position="179"/>
    </location>
</feature>
<keyword evidence="5" id="KW-1185">Reference proteome</keyword>
<dbReference type="Proteomes" id="UP001473302">
    <property type="component" value="Unassembled WGS sequence"/>
</dbReference>
<feature type="compositionally biased region" description="Basic residues" evidence="2">
    <location>
        <begin position="158"/>
        <end position="173"/>
    </location>
</feature>
<dbReference type="EMBL" id="BAABUK010000027">
    <property type="protein sequence ID" value="GAA5815593.1"/>
    <property type="molecule type" value="Genomic_DNA"/>
</dbReference>
<gene>
    <name evidence="4" type="ORF">MFLAVUS_009105</name>
</gene>
<organism evidence="4 5">
    <name type="scientific">Mucor flavus</name>
    <dbReference type="NCBI Taxonomy" id="439312"/>
    <lineage>
        <taxon>Eukaryota</taxon>
        <taxon>Fungi</taxon>
        <taxon>Fungi incertae sedis</taxon>
        <taxon>Mucoromycota</taxon>
        <taxon>Mucoromycotina</taxon>
        <taxon>Mucoromycetes</taxon>
        <taxon>Mucorales</taxon>
        <taxon>Mucorineae</taxon>
        <taxon>Mucoraceae</taxon>
        <taxon>Mucor</taxon>
    </lineage>
</organism>
<dbReference type="Pfam" id="PF15249">
    <property type="entry name" value="GLTSCR1"/>
    <property type="match status" value="1"/>
</dbReference>
<proteinExistence type="predicted"/>
<protein>
    <recommendedName>
        <fullName evidence="3">GLTSCR protein conserved domain-containing protein</fullName>
    </recommendedName>
</protein>
<evidence type="ECO:0000256" key="1">
    <source>
        <dbReference type="SAM" id="Coils"/>
    </source>
</evidence>
<feature type="domain" description="GLTSCR protein conserved" evidence="3">
    <location>
        <begin position="313"/>
        <end position="413"/>
    </location>
</feature>
<reference evidence="4 5" key="1">
    <citation type="submission" date="2024-04" db="EMBL/GenBank/DDBJ databases">
        <title>genome sequences of Mucor flavus KT1a and Helicostylum pulchrum KT1b strains isolated from the surface of a dry-aged beef.</title>
        <authorList>
            <person name="Toyotome T."/>
            <person name="Hosono M."/>
            <person name="Torimaru M."/>
            <person name="Fukuda K."/>
            <person name="Mikami N."/>
        </authorList>
    </citation>
    <scope>NUCLEOTIDE SEQUENCE [LARGE SCALE GENOMIC DNA]</scope>
    <source>
        <strain evidence="4 5">KT1a</strain>
    </source>
</reference>
<feature type="region of interest" description="Disordered" evidence="2">
    <location>
        <begin position="79"/>
        <end position="112"/>
    </location>
</feature>
<evidence type="ECO:0000259" key="3">
    <source>
        <dbReference type="Pfam" id="PF15249"/>
    </source>
</evidence>
<sequence length="614" mass="70500">MDNNKNPSLIQQQPSNTDDEEIITQLTLAGLKVLMVRKRDQIIYKLPDNMQVASIGEEQRQQLMKEIQALHQATMAAAASAQQKQLQQNNDVKPIAPKNEAPSLDTPPQPTAAEADAIKETARKLREELEQQQYHMKQQQQMFPYDSNPSSPHDSSKTTRRYNKTGKYSKKKQQQLQQQLHQQLQQPYLFQQQQHQLTQQQLLALQQSLQINSSPTPSTPMSTSAASTPVNANTPTTAFPFPPVQQQLQQQHQQSMDQSLKSSPAPTPPPQAPVNQRPLNQSQPDSILSKRLPEEEIQHREVKKRCLENLLSDQKAVTAPDYETPFTSIKDAMDRLLPYHIYQYPKSDLDANKIPLERQDHTMIEIFKCQSDLFDKHATISKKIEKNGGNVSIKILVERQVLAEQRQKLTEEQARVAAEQAAQHQELMRVQAEKARLAAIAEQESRQQQMLQQQLQLQQQQQQLQQHLQMQLQQQQLQPQQLQAQQLQSQQLQQQLQQMQQLQPQQLQQLMQQMLPPQAMNQLEQYQLQQQAQQQQAQQQQVQQQQPQQQQNSAATAAANYANGLAQASALLTNPQFQNQYSQLSPELQQRLQRNREQLVALINKQQQSNNNTP</sequence>
<feature type="compositionally biased region" description="Polar residues" evidence="2">
    <location>
        <begin position="277"/>
        <end position="286"/>
    </location>
</feature>
<accession>A0ABP9Z8Z1</accession>
<dbReference type="InterPro" id="IPR015671">
    <property type="entry name" value="GSCR1_dom"/>
</dbReference>
<feature type="compositionally biased region" description="Low complexity" evidence="2">
    <location>
        <begin position="211"/>
        <end position="254"/>
    </location>
</feature>
<feature type="coiled-coil region" evidence="1">
    <location>
        <begin position="402"/>
        <end position="543"/>
    </location>
</feature>
<evidence type="ECO:0000256" key="2">
    <source>
        <dbReference type="SAM" id="MobiDB-lite"/>
    </source>
</evidence>
<evidence type="ECO:0000313" key="5">
    <source>
        <dbReference type="Proteomes" id="UP001473302"/>
    </source>
</evidence>
<comment type="caution">
    <text evidence="4">The sequence shown here is derived from an EMBL/GenBank/DDBJ whole genome shotgun (WGS) entry which is preliminary data.</text>
</comment>
<feature type="region of interest" description="Disordered" evidence="2">
    <location>
        <begin position="211"/>
        <end position="291"/>
    </location>
</feature>
<feature type="compositionally biased region" description="Low complexity" evidence="2">
    <location>
        <begin position="79"/>
        <end position="88"/>
    </location>
</feature>